<dbReference type="InterPro" id="IPR035940">
    <property type="entry name" value="CAP_sf"/>
</dbReference>
<dbReference type="Pfam" id="PF00188">
    <property type="entry name" value="CAP"/>
    <property type="match status" value="1"/>
</dbReference>
<dbReference type="CDD" id="cd05379">
    <property type="entry name" value="CAP_bacterial"/>
    <property type="match status" value="1"/>
</dbReference>
<dbReference type="STRING" id="1218507.JF74_02130"/>
<reference evidence="3 4" key="1">
    <citation type="submission" date="2015-01" db="EMBL/GenBank/DDBJ databases">
        <title>Comparative genomics of the lactic acid bacteria isolated from the honey bee gut.</title>
        <authorList>
            <person name="Ellegaard K.M."/>
            <person name="Tamarit D."/>
            <person name="Javelind E."/>
            <person name="Olofsson T."/>
            <person name="Andersson S.G."/>
            <person name="Vasquez A."/>
        </authorList>
    </citation>
    <scope>NUCLEOTIDE SEQUENCE [LARGE SCALE GENOMIC DNA]</scope>
    <source>
        <strain evidence="3 4">Hma8</strain>
    </source>
</reference>
<evidence type="ECO:0000259" key="2">
    <source>
        <dbReference type="Pfam" id="PF00188"/>
    </source>
</evidence>
<comment type="caution">
    <text evidence="3">The sequence shown here is derived from an EMBL/GenBank/DDBJ whole genome shotgun (WGS) entry which is preliminary data.</text>
</comment>
<dbReference type="AlphaFoldDB" id="A0A0F4LH53"/>
<evidence type="ECO:0000313" key="3">
    <source>
        <dbReference type="EMBL" id="KJY58177.1"/>
    </source>
</evidence>
<dbReference type="OrthoDB" id="1766522at2"/>
<organism evidence="3 4">
    <name type="scientific">Lactobacillus melliventris</name>
    <dbReference type="NCBI Taxonomy" id="1218507"/>
    <lineage>
        <taxon>Bacteria</taxon>
        <taxon>Bacillati</taxon>
        <taxon>Bacillota</taxon>
        <taxon>Bacilli</taxon>
        <taxon>Lactobacillales</taxon>
        <taxon>Lactobacillaceae</taxon>
        <taxon>Lactobacillus</taxon>
    </lineage>
</organism>
<accession>A0A0F4LH53</accession>
<name>A0A0F4LH53_9LACO</name>
<feature type="chain" id="PRO_5002472363" description="SCP domain-containing protein" evidence="1">
    <location>
        <begin position="26"/>
        <end position="334"/>
    </location>
</feature>
<proteinExistence type="predicted"/>
<feature type="signal peptide" evidence="1">
    <location>
        <begin position="1"/>
        <end position="25"/>
    </location>
</feature>
<dbReference type="EMBL" id="JXLI01000005">
    <property type="protein sequence ID" value="KJY58177.1"/>
    <property type="molecule type" value="Genomic_DNA"/>
</dbReference>
<dbReference type="Proteomes" id="UP000033531">
    <property type="component" value="Unassembled WGS sequence"/>
</dbReference>
<protein>
    <recommendedName>
        <fullName evidence="2">SCP domain-containing protein</fullName>
    </recommendedName>
</protein>
<dbReference type="InterPro" id="IPR014044">
    <property type="entry name" value="CAP_dom"/>
</dbReference>
<dbReference type="Gene3D" id="3.40.33.10">
    <property type="entry name" value="CAP"/>
    <property type="match status" value="1"/>
</dbReference>
<evidence type="ECO:0000256" key="1">
    <source>
        <dbReference type="SAM" id="SignalP"/>
    </source>
</evidence>
<keyword evidence="1" id="KW-0732">Signal</keyword>
<feature type="domain" description="SCP" evidence="2">
    <location>
        <begin position="81"/>
        <end position="211"/>
    </location>
</feature>
<dbReference type="PATRIC" id="fig|1218507.3.peg.374"/>
<dbReference type="HOGENOM" id="CLU_044975_0_0_9"/>
<dbReference type="SUPFAM" id="SSF55797">
    <property type="entry name" value="PR-1-like"/>
    <property type="match status" value="1"/>
</dbReference>
<gene>
    <name evidence="3" type="ORF">JF74_02130</name>
</gene>
<sequence>MIKKIYTALLCLLFIFPFSNTKVYAAEFTPDEINKIAHLQQEYAQLDTTTFNFNNLYLSKPQFKNRFKQGALVPAYLNSQLAYTNYYRQLFGLTPVRENFQDNIAAQKTAAVLAALNANPRINQHSLPFEKRPKVINKNVWQLARNISSKANLNFNTSDQTAGDVITDLLTDQYNLTGADTGHRAWLLSTRLTSTGAGAAYGKNGYRYSVQKVFNPDDVFRAPSQEMVTYPSSGVFPIELLQGQNIAWSVYLSDQSFKGNPIITITDKDTAQTYQAKNVHNYSKSGYGNFETIITYYPGSIPLVVGHEYEVKITGLTSYTFKLFQLKNHSESIQ</sequence>
<dbReference type="RefSeq" id="WP_052724612.1">
    <property type="nucleotide sequence ID" value="NZ_JBHTMT010000011.1"/>
</dbReference>
<evidence type="ECO:0000313" key="4">
    <source>
        <dbReference type="Proteomes" id="UP000033531"/>
    </source>
</evidence>